<dbReference type="InterPro" id="IPR013568">
    <property type="entry name" value="SEFIR_dom"/>
</dbReference>
<proteinExistence type="predicted"/>
<dbReference type="Proteomes" id="UP001044222">
    <property type="component" value="Unassembled WGS sequence"/>
</dbReference>
<sequence length="534" mass="59660">MKKKCSIISSFAIPGKFPCRRSASRGNRQKYKKPGSPAARIMKRFTGFRSIPVEVDESMNVLDLVLKLKQEEHSAWGLNEPGGVYSSRPDPGAMTENQVRLMDYPQPPCDRHSYERSAYGGADWWMSPNANCCPVTAAPGSQHREWTVGSLPPDASQLSCGPLEARLRPVNSNLRPMPGKAAGPEDDAKSCAPGETDGQPRQGRSESLPSKDTGYESQDVLEAPLPLRSDIGCMMGPRDPYGNRSGCGPPMAGPNIRPLNCGCLHPQHCLDLPRGAMDSRMFLHHQPFGHSPHLCNRPLQQAEVRQQGRPESRISGSFLGPHAPNAECSVNVPRYDTPPQEVMSEVNVLPSSSPSRGSTAQGTRKTISLPDECRNVFVTYSVDTASEIVPFVEFMTNQGFRPAIDIFDNPIRRMDITKWMDSYLKDKSVLIIIAISPQYKLDIEGPRQDEHGLHTKYIHSMMQNEFIQQGSLNFRFIPVLFPNATQRHVPGWLLNTRIYRWPRDVEDLLLRLLREERYILPPLGKELTLSISPM</sequence>
<dbReference type="GO" id="GO:0006959">
    <property type="term" value="P:humoral immune response"/>
    <property type="evidence" value="ECO:0007669"/>
    <property type="project" value="TreeGrafter"/>
</dbReference>
<gene>
    <name evidence="3" type="ORF">ANANG_G00018120</name>
</gene>
<dbReference type="AlphaFoldDB" id="A0A9D3MYT9"/>
<evidence type="ECO:0000313" key="3">
    <source>
        <dbReference type="EMBL" id="KAG5857312.1"/>
    </source>
</evidence>
<protein>
    <recommendedName>
        <fullName evidence="2">SEFIR domain-containing protein</fullName>
    </recommendedName>
</protein>
<dbReference type="GO" id="GO:0043123">
    <property type="term" value="P:positive regulation of canonical NF-kappaB signal transduction"/>
    <property type="evidence" value="ECO:0007669"/>
    <property type="project" value="TreeGrafter"/>
</dbReference>
<reference evidence="3" key="1">
    <citation type="submission" date="2021-01" db="EMBL/GenBank/DDBJ databases">
        <title>A chromosome-scale assembly of European eel, Anguilla anguilla.</title>
        <authorList>
            <person name="Henkel C."/>
            <person name="Jong-Raadsen S.A."/>
            <person name="Dufour S."/>
            <person name="Weltzien F.-A."/>
            <person name="Palstra A.P."/>
            <person name="Pelster B."/>
            <person name="Spaink H.P."/>
            <person name="Van Den Thillart G.E."/>
            <person name="Jansen H."/>
            <person name="Zahm M."/>
            <person name="Klopp C."/>
            <person name="Cedric C."/>
            <person name="Louis A."/>
            <person name="Berthelot C."/>
            <person name="Parey E."/>
            <person name="Roest Crollius H."/>
            <person name="Montfort J."/>
            <person name="Robinson-Rechavi M."/>
            <person name="Bucao C."/>
            <person name="Bouchez O."/>
            <person name="Gislard M."/>
            <person name="Lluch J."/>
            <person name="Milhes M."/>
            <person name="Lampietro C."/>
            <person name="Lopez Roques C."/>
            <person name="Donnadieu C."/>
            <person name="Braasch I."/>
            <person name="Desvignes T."/>
            <person name="Postlethwait J."/>
            <person name="Bobe J."/>
            <person name="Guiguen Y."/>
            <person name="Dirks R."/>
        </authorList>
    </citation>
    <scope>NUCLEOTIDE SEQUENCE</scope>
    <source>
        <strain evidence="3">Tag_6206</strain>
        <tissue evidence="3">Liver</tissue>
    </source>
</reference>
<feature type="region of interest" description="Disordered" evidence="1">
    <location>
        <begin position="169"/>
        <end position="228"/>
    </location>
</feature>
<dbReference type="Pfam" id="PF08357">
    <property type="entry name" value="SEFIR"/>
    <property type="match status" value="1"/>
</dbReference>
<dbReference type="PANTHER" id="PTHR34257">
    <property type="entry name" value="ADAPTER PROTEIN CIKS"/>
    <property type="match status" value="1"/>
</dbReference>
<dbReference type="InterPro" id="IPR053047">
    <property type="entry name" value="E3_ubiq_ligase_TRAF3IP2"/>
</dbReference>
<feature type="domain" description="SEFIR" evidence="2">
    <location>
        <begin position="373"/>
        <end position="510"/>
    </location>
</feature>
<accession>A0A9D3MYT9</accession>
<keyword evidence="4" id="KW-1185">Reference proteome</keyword>
<organism evidence="3 4">
    <name type="scientific">Anguilla anguilla</name>
    <name type="common">European freshwater eel</name>
    <name type="synonym">Muraena anguilla</name>
    <dbReference type="NCBI Taxonomy" id="7936"/>
    <lineage>
        <taxon>Eukaryota</taxon>
        <taxon>Metazoa</taxon>
        <taxon>Chordata</taxon>
        <taxon>Craniata</taxon>
        <taxon>Vertebrata</taxon>
        <taxon>Euteleostomi</taxon>
        <taxon>Actinopterygii</taxon>
        <taxon>Neopterygii</taxon>
        <taxon>Teleostei</taxon>
        <taxon>Anguilliformes</taxon>
        <taxon>Anguillidae</taxon>
        <taxon>Anguilla</taxon>
    </lineage>
</organism>
<name>A0A9D3MYT9_ANGAN</name>
<evidence type="ECO:0000313" key="4">
    <source>
        <dbReference type="Proteomes" id="UP001044222"/>
    </source>
</evidence>
<evidence type="ECO:0000256" key="1">
    <source>
        <dbReference type="SAM" id="MobiDB-lite"/>
    </source>
</evidence>
<comment type="caution">
    <text evidence="3">The sequence shown here is derived from an EMBL/GenBank/DDBJ whole genome shotgun (WGS) entry which is preliminary data.</text>
</comment>
<evidence type="ECO:0000259" key="2">
    <source>
        <dbReference type="PROSITE" id="PS51534"/>
    </source>
</evidence>
<dbReference type="PANTHER" id="PTHR34257:SF4">
    <property type="entry name" value="ADAPTER PROTEIN CIKS"/>
    <property type="match status" value="1"/>
</dbReference>
<dbReference type="PROSITE" id="PS51534">
    <property type="entry name" value="SEFIR"/>
    <property type="match status" value="1"/>
</dbReference>
<dbReference type="EMBL" id="JAFIRN010000001">
    <property type="protein sequence ID" value="KAG5857312.1"/>
    <property type="molecule type" value="Genomic_DNA"/>
</dbReference>